<feature type="repeat" description="NHL" evidence="7">
    <location>
        <begin position="495"/>
        <end position="538"/>
    </location>
</feature>
<dbReference type="GO" id="GO:0008270">
    <property type="term" value="F:zinc ion binding"/>
    <property type="evidence" value="ECO:0007669"/>
    <property type="project" value="UniProtKB-KW"/>
</dbReference>
<sequence>MSCVTCLSCSSCRHNNLNNKKSVCLSPNFSQMSQMRPVSKLRQSTREARSLRVGGRPVDVAVDRRPRNSCSCCYGTRSEAARPHRVTDGSSGSPREAAETAVSAWGGLRCAQGGASVSQDDVVNPLCRSCLERLAVAARSQHEGTLRCPICREAVPLPEPGVAALPPSFLVNQLLDLVASRRREVVPKCALHPAGPELLFCEACDQVFCSSCLGPAHADPSHTVVPFSIAVKRMSEILLYKSQLCLSKLDAAAEAVSAEITRLDAAAEEVMDQVEASFREIQDLVEQRRKSLLATLQALWDHKKETLEEQLNRIQNERSQLDQECCTQDSQLDVRNLTKKISDLDAKMGSLDHLAEPRENCYLHFDCAYNSALDDIAQALKIFGKIETSRTFPPLCTINIKDCPAYVRASALLRTYDCDGRPQTVGGDPVAARLVICGDDEEQLEVKVIDRGNGEYAVTFPVPRVTRYRLDVSVLGRPLQGSPFEFAATDNIDPDAVFGRRGDGTDSFHQPVAVVCGPEGLLYVLDTGNCRIKVLTPELRFVRHLTEVGVEERGGTGLAFSPSADTLVACNWRTRLVTEFTADGTIVRSFTHADLQEPTALAVNSACSFLLKSLRAGQWASTKIGQSEELLQSTELVFFGLAEHNGNLYGKGMMHVLW</sequence>
<organism evidence="10 11">
    <name type="scientific">Amblyomma americanum</name>
    <name type="common">Lone star tick</name>
    <dbReference type="NCBI Taxonomy" id="6943"/>
    <lineage>
        <taxon>Eukaryota</taxon>
        <taxon>Metazoa</taxon>
        <taxon>Ecdysozoa</taxon>
        <taxon>Arthropoda</taxon>
        <taxon>Chelicerata</taxon>
        <taxon>Arachnida</taxon>
        <taxon>Acari</taxon>
        <taxon>Parasitiformes</taxon>
        <taxon>Ixodida</taxon>
        <taxon>Ixodoidea</taxon>
        <taxon>Ixodidae</taxon>
        <taxon>Amblyomminae</taxon>
        <taxon>Amblyomma</taxon>
    </lineage>
</organism>
<evidence type="ECO:0000256" key="1">
    <source>
        <dbReference type="ARBA" id="ARBA00022723"/>
    </source>
</evidence>
<dbReference type="PROSITE" id="PS50119">
    <property type="entry name" value="ZF_BBOX"/>
    <property type="match status" value="1"/>
</dbReference>
<dbReference type="InterPro" id="IPR047153">
    <property type="entry name" value="TRIM45/56/19-like"/>
</dbReference>
<name>A0AAQ4FG24_AMBAM</name>
<dbReference type="InterPro" id="IPR001258">
    <property type="entry name" value="NHL_repeat"/>
</dbReference>
<evidence type="ECO:0000313" key="11">
    <source>
        <dbReference type="Proteomes" id="UP001321473"/>
    </source>
</evidence>
<evidence type="ECO:0000256" key="8">
    <source>
        <dbReference type="SAM" id="Coils"/>
    </source>
</evidence>
<dbReference type="AlphaFoldDB" id="A0AAQ4FG24"/>
<dbReference type="PANTHER" id="PTHR25462:SF285">
    <property type="entry name" value="RING-TYPE DOMAIN-CONTAINING PROTEIN"/>
    <property type="match status" value="1"/>
</dbReference>
<dbReference type="SUPFAM" id="SSF101898">
    <property type="entry name" value="NHL repeat"/>
    <property type="match status" value="1"/>
</dbReference>
<comment type="caution">
    <text evidence="10">The sequence shown here is derived from an EMBL/GenBank/DDBJ whole genome shotgun (WGS) entry which is preliminary data.</text>
</comment>
<dbReference type="InterPro" id="IPR001298">
    <property type="entry name" value="Filamin/ABP280_rpt"/>
</dbReference>
<evidence type="ECO:0000256" key="5">
    <source>
        <dbReference type="PROSITE-ProRule" id="PRU00024"/>
    </source>
</evidence>
<feature type="coiled-coil region" evidence="8">
    <location>
        <begin position="253"/>
        <end position="324"/>
    </location>
</feature>
<dbReference type="SMART" id="SM00557">
    <property type="entry name" value="IG_FLMN"/>
    <property type="match status" value="1"/>
</dbReference>
<dbReference type="Proteomes" id="UP001321473">
    <property type="component" value="Unassembled WGS sequence"/>
</dbReference>
<dbReference type="PROSITE" id="PS50194">
    <property type="entry name" value="FILAMIN_REPEAT"/>
    <property type="match status" value="1"/>
</dbReference>
<evidence type="ECO:0000256" key="7">
    <source>
        <dbReference type="PROSITE-ProRule" id="PRU00504"/>
    </source>
</evidence>
<keyword evidence="8" id="KW-0175">Coiled coil</keyword>
<dbReference type="SUPFAM" id="SSF81296">
    <property type="entry name" value="E set domains"/>
    <property type="match status" value="1"/>
</dbReference>
<reference evidence="10 11" key="1">
    <citation type="journal article" date="2023" name="Arcadia Sci">
        <title>De novo assembly of a long-read Amblyomma americanum tick genome.</title>
        <authorList>
            <person name="Chou S."/>
            <person name="Poskanzer K.E."/>
            <person name="Rollins M."/>
            <person name="Thuy-Boun P.S."/>
        </authorList>
    </citation>
    <scope>NUCLEOTIDE SEQUENCE [LARGE SCALE GENOMIC DNA]</scope>
    <source>
        <strain evidence="10">F_SG_1</strain>
        <tissue evidence="10">Salivary glands</tissue>
    </source>
</reference>
<dbReference type="InterPro" id="IPR000315">
    <property type="entry name" value="Znf_B-box"/>
</dbReference>
<dbReference type="InterPro" id="IPR014756">
    <property type="entry name" value="Ig_E-set"/>
</dbReference>
<dbReference type="SUPFAM" id="SSF57845">
    <property type="entry name" value="B-box zinc-binding domain"/>
    <property type="match status" value="1"/>
</dbReference>
<dbReference type="PROSITE" id="PS51125">
    <property type="entry name" value="NHL"/>
    <property type="match status" value="1"/>
</dbReference>
<evidence type="ECO:0000313" key="10">
    <source>
        <dbReference type="EMBL" id="KAK8785695.1"/>
    </source>
</evidence>
<gene>
    <name evidence="10" type="ORF">V5799_007947</name>
</gene>
<evidence type="ECO:0000259" key="9">
    <source>
        <dbReference type="PROSITE" id="PS50119"/>
    </source>
</evidence>
<dbReference type="Pfam" id="PF00630">
    <property type="entry name" value="Filamin"/>
    <property type="match status" value="1"/>
</dbReference>
<dbReference type="Gene3D" id="3.30.160.60">
    <property type="entry name" value="Classic Zinc Finger"/>
    <property type="match status" value="1"/>
</dbReference>
<evidence type="ECO:0000256" key="2">
    <source>
        <dbReference type="ARBA" id="ARBA00022737"/>
    </source>
</evidence>
<proteinExistence type="predicted"/>
<keyword evidence="1" id="KW-0479">Metal-binding</keyword>
<dbReference type="Gene3D" id="2.60.40.10">
    <property type="entry name" value="Immunoglobulins"/>
    <property type="match status" value="1"/>
</dbReference>
<keyword evidence="2" id="KW-0677">Repeat</keyword>
<dbReference type="InterPro" id="IPR013783">
    <property type="entry name" value="Ig-like_fold"/>
</dbReference>
<evidence type="ECO:0000256" key="3">
    <source>
        <dbReference type="ARBA" id="ARBA00022771"/>
    </source>
</evidence>
<accession>A0AAQ4FG24</accession>
<keyword evidence="4" id="KW-0862">Zinc</keyword>
<dbReference type="InterPro" id="IPR017868">
    <property type="entry name" value="Filamin/ABP280_repeat-like"/>
</dbReference>
<protein>
    <recommendedName>
        <fullName evidence="9">B box-type domain-containing protein</fullName>
    </recommendedName>
</protein>
<dbReference type="GO" id="GO:0005654">
    <property type="term" value="C:nucleoplasm"/>
    <property type="evidence" value="ECO:0007669"/>
    <property type="project" value="TreeGrafter"/>
</dbReference>
<dbReference type="Gene3D" id="2.120.10.30">
    <property type="entry name" value="TolB, C-terminal domain"/>
    <property type="match status" value="1"/>
</dbReference>
<dbReference type="PANTHER" id="PTHR25462">
    <property type="entry name" value="BONUS, ISOFORM C-RELATED"/>
    <property type="match status" value="1"/>
</dbReference>
<dbReference type="GO" id="GO:0061630">
    <property type="term" value="F:ubiquitin protein ligase activity"/>
    <property type="evidence" value="ECO:0007669"/>
    <property type="project" value="TreeGrafter"/>
</dbReference>
<dbReference type="EMBL" id="JARKHS020003316">
    <property type="protein sequence ID" value="KAK8785695.1"/>
    <property type="molecule type" value="Genomic_DNA"/>
</dbReference>
<dbReference type="InterPro" id="IPR011042">
    <property type="entry name" value="6-blade_b-propeller_TolB-like"/>
</dbReference>
<dbReference type="Pfam" id="PF00643">
    <property type="entry name" value="zf-B_box"/>
    <property type="match status" value="1"/>
</dbReference>
<evidence type="ECO:0000256" key="6">
    <source>
        <dbReference type="PROSITE-ProRule" id="PRU00087"/>
    </source>
</evidence>
<evidence type="ECO:0000256" key="4">
    <source>
        <dbReference type="ARBA" id="ARBA00022833"/>
    </source>
</evidence>
<keyword evidence="3 5" id="KW-0863">Zinc-finger</keyword>
<feature type="repeat" description="Filamin" evidence="6">
    <location>
        <begin position="433"/>
        <end position="488"/>
    </location>
</feature>
<keyword evidence="11" id="KW-1185">Reference proteome</keyword>
<feature type="domain" description="B box-type" evidence="9">
    <location>
        <begin position="189"/>
        <end position="227"/>
    </location>
</feature>